<proteinExistence type="predicted"/>
<dbReference type="EMBL" id="CAJVPM010028450">
    <property type="protein sequence ID" value="CAG8669833.1"/>
    <property type="molecule type" value="Genomic_DNA"/>
</dbReference>
<protein>
    <submittedName>
        <fullName evidence="1">2873_t:CDS:1</fullName>
    </submittedName>
</protein>
<reference evidence="1" key="1">
    <citation type="submission" date="2021-06" db="EMBL/GenBank/DDBJ databases">
        <authorList>
            <person name="Kallberg Y."/>
            <person name="Tangrot J."/>
            <person name="Rosling A."/>
        </authorList>
    </citation>
    <scope>NUCLEOTIDE SEQUENCE</scope>
    <source>
        <strain evidence="1">AU212A</strain>
    </source>
</reference>
<sequence length="264" mass="30286">AAISEFENFVPGLENLNDGKYPPEVTPKKRTLDDPYSQCKEISKSTKYNNNDSIRTSRKSNREVNSKEPLRVLYLIGSRCFSILKPAILMVLSGLDCLNIVNILIIAKMSADVVIQHIFPKQFGLRNVFDHDSNGQPSVQSLFQFYQNRITEIQKSSADIPSYLIQVLPLIDEMISRHKKYKYRYPSLLDNYCPVMTQNGLSAPSTDNKSYIQDLNSSSNIYQITTFVRAVLRQVIPKEFWGCDDNQKTVFKAVEKFIALRFHE</sequence>
<comment type="caution">
    <text evidence="1">The sequence shown here is derived from an EMBL/GenBank/DDBJ whole genome shotgun (WGS) entry which is preliminary data.</text>
</comment>
<evidence type="ECO:0000313" key="2">
    <source>
        <dbReference type="Proteomes" id="UP000789860"/>
    </source>
</evidence>
<organism evidence="1 2">
    <name type="scientific">Scutellospora calospora</name>
    <dbReference type="NCBI Taxonomy" id="85575"/>
    <lineage>
        <taxon>Eukaryota</taxon>
        <taxon>Fungi</taxon>
        <taxon>Fungi incertae sedis</taxon>
        <taxon>Mucoromycota</taxon>
        <taxon>Glomeromycotina</taxon>
        <taxon>Glomeromycetes</taxon>
        <taxon>Diversisporales</taxon>
        <taxon>Gigasporaceae</taxon>
        <taxon>Scutellospora</taxon>
    </lineage>
</organism>
<evidence type="ECO:0000313" key="1">
    <source>
        <dbReference type="EMBL" id="CAG8669833.1"/>
    </source>
</evidence>
<accession>A0ACA9NQG5</accession>
<name>A0ACA9NQG5_9GLOM</name>
<feature type="non-terminal residue" evidence="1">
    <location>
        <position position="264"/>
    </location>
</feature>
<dbReference type="Proteomes" id="UP000789860">
    <property type="component" value="Unassembled WGS sequence"/>
</dbReference>
<gene>
    <name evidence="1" type="ORF">SCALOS_LOCUS9336</name>
</gene>
<keyword evidence="2" id="KW-1185">Reference proteome</keyword>
<feature type="non-terminal residue" evidence="1">
    <location>
        <position position="1"/>
    </location>
</feature>